<evidence type="ECO:0000256" key="4">
    <source>
        <dbReference type="ARBA" id="ARBA00022679"/>
    </source>
</evidence>
<reference evidence="11 12" key="1">
    <citation type="submission" date="2018-06" db="EMBL/GenBank/DDBJ databases">
        <authorList>
            <consortium name="Pathogen Informatics"/>
            <person name="Doyle S."/>
        </authorList>
    </citation>
    <scope>NUCLEOTIDE SEQUENCE [LARGE SCALE GENOMIC DNA]</scope>
    <source>
        <strain evidence="11 12">NCTC11535</strain>
    </source>
</reference>
<dbReference type="Pfam" id="PF07730">
    <property type="entry name" value="HisKA_3"/>
    <property type="match status" value="1"/>
</dbReference>
<dbReference type="PANTHER" id="PTHR24421:SF10">
    <property type="entry name" value="NITRATE_NITRITE SENSOR PROTEIN NARQ"/>
    <property type="match status" value="1"/>
</dbReference>
<keyword evidence="12" id="KW-1185">Reference proteome</keyword>
<evidence type="ECO:0000256" key="8">
    <source>
        <dbReference type="ARBA" id="ARBA00023012"/>
    </source>
</evidence>
<evidence type="ECO:0000256" key="7">
    <source>
        <dbReference type="ARBA" id="ARBA00022840"/>
    </source>
</evidence>
<name>A0ABY1VL32_9ACTO</name>
<keyword evidence="9" id="KW-0472">Membrane</keyword>
<evidence type="ECO:0000256" key="1">
    <source>
        <dbReference type="ARBA" id="ARBA00000085"/>
    </source>
</evidence>
<dbReference type="SMART" id="SM00387">
    <property type="entry name" value="HATPase_c"/>
    <property type="match status" value="1"/>
</dbReference>
<dbReference type="Gene3D" id="3.30.565.10">
    <property type="entry name" value="Histidine kinase-like ATPase, C-terminal domain"/>
    <property type="match status" value="1"/>
</dbReference>
<keyword evidence="8" id="KW-0902">Two-component regulatory system</keyword>
<dbReference type="PANTHER" id="PTHR24421">
    <property type="entry name" value="NITRATE/NITRITE SENSOR PROTEIN NARX-RELATED"/>
    <property type="match status" value="1"/>
</dbReference>
<evidence type="ECO:0000256" key="5">
    <source>
        <dbReference type="ARBA" id="ARBA00022741"/>
    </source>
</evidence>
<dbReference type="InterPro" id="IPR003594">
    <property type="entry name" value="HATPase_dom"/>
</dbReference>
<evidence type="ECO:0000256" key="2">
    <source>
        <dbReference type="ARBA" id="ARBA00012438"/>
    </source>
</evidence>
<dbReference type="SUPFAM" id="SSF55874">
    <property type="entry name" value="ATPase domain of HSP90 chaperone/DNA topoisomerase II/histidine kinase"/>
    <property type="match status" value="1"/>
</dbReference>
<evidence type="ECO:0000256" key="3">
    <source>
        <dbReference type="ARBA" id="ARBA00022553"/>
    </source>
</evidence>
<dbReference type="InterPro" id="IPR011712">
    <property type="entry name" value="Sig_transdc_His_kin_sub3_dim/P"/>
</dbReference>
<evidence type="ECO:0000256" key="9">
    <source>
        <dbReference type="SAM" id="Phobius"/>
    </source>
</evidence>
<evidence type="ECO:0000313" key="11">
    <source>
        <dbReference type="EMBL" id="SPT52814.1"/>
    </source>
</evidence>
<dbReference type="GO" id="GO:0004673">
    <property type="term" value="F:protein histidine kinase activity"/>
    <property type="evidence" value="ECO:0007669"/>
    <property type="project" value="UniProtKB-EC"/>
</dbReference>
<feature type="transmembrane region" description="Helical" evidence="9">
    <location>
        <begin position="64"/>
        <end position="86"/>
    </location>
</feature>
<dbReference type="Proteomes" id="UP000250006">
    <property type="component" value="Unassembled WGS sequence"/>
</dbReference>
<dbReference type="InterPro" id="IPR036890">
    <property type="entry name" value="HATPase_C_sf"/>
</dbReference>
<dbReference type="EMBL" id="UAPQ01000001">
    <property type="protein sequence ID" value="SPT52814.1"/>
    <property type="molecule type" value="Genomic_DNA"/>
</dbReference>
<dbReference type="EC" id="2.7.13.3" evidence="2"/>
<proteinExistence type="predicted"/>
<evidence type="ECO:0000256" key="6">
    <source>
        <dbReference type="ARBA" id="ARBA00022777"/>
    </source>
</evidence>
<sequence length="377" mass="39801">MKALVDKAVVLAVCLVLLLVGLGTHSANAVTATSLAWLLGAVALSGLCGALDRPRPLIALPATYLLAACLSPFSLAGLPLIAYDLGRGLLTTSVRHRALALVAALPLALRILGFWGGGGGVTASSVLPVVVAVMAGMLAASTARQEQAQIERHRLHDDLSAKVRALDTSRARLQEAQDLETRAAALAERTRIAREIHDGVGHQLTRLLFQVRALQVIHRDEAKVLTDLAAVDATVGETLDSMRRSVHQLADEGEELATALGMLGARSGLAQVSVDCAIAQPPAEVSRCLVAVAREALTNAARHGQARSARVTVVDFPAFWRLTVDNDGLVPQEAELAGGEGLGLRSMRERAEALGGSLRFNTGSRFKVLVTIPKEHR</sequence>
<comment type="caution">
    <text evidence="11">The sequence shown here is derived from an EMBL/GenBank/DDBJ whole genome shotgun (WGS) entry which is preliminary data.</text>
</comment>
<gene>
    <name evidence="11" type="primary">desK_3</name>
    <name evidence="11" type="ORF">NCTC11535_00468</name>
</gene>
<comment type="catalytic activity">
    <reaction evidence="1">
        <text>ATP + protein L-histidine = ADP + protein N-phospho-L-histidine.</text>
        <dbReference type="EC" id="2.7.13.3"/>
    </reaction>
</comment>
<dbReference type="InterPro" id="IPR050482">
    <property type="entry name" value="Sensor_HK_TwoCompSys"/>
</dbReference>
<keyword evidence="4 11" id="KW-0808">Transferase</keyword>
<keyword evidence="3" id="KW-0597">Phosphoprotein</keyword>
<keyword evidence="9" id="KW-0812">Transmembrane</keyword>
<feature type="domain" description="Histidine kinase/HSP90-like ATPase" evidence="10">
    <location>
        <begin position="284"/>
        <end position="376"/>
    </location>
</feature>
<evidence type="ECO:0000313" key="12">
    <source>
        <dbReference type="Proteomes" id="UP000250006"/>
    </source>
</evidence>
<dbReference type="RefSeq" id="WP_111836013.1">
    <property type="nucleotide sequence ID" value="NZ_UAPQ01000001.1"/>
</dbReference>
<protein>
    <recommendedName>
        <fullName evidence="2">histidine kinase</fullName>
        <ecNumber evidence="2">2.7.13.3</ecNumber>
    </recommendedName>
</protein>
<dbReference type="Pfam" id="PF02518">
    <property type="entry name" value="HATPase_c"/>
    <property type="match status" value="1"/>
</dbReference>
<keyword evidence="5" id="KW-0547">Nucleotide-binding</keyword>
<organism evidence="11 12">
    <name type="scientific">Actinomyces bovis</name>
    <dbReference type="NCBI Taxonomy" id="1658"/>
    <lineage>
        <taxon>Bacteria</taxon>
        <taxon>Bacillati</taxon>
        <taxon>Actinomycetota</taxon>
        <taxon>Actinomycetes</taxon>
        <taxon>Actinomycetales</taxon>
        <taxon>Actinomycetaceae</taxon>
        <taxon>Actinomyces</taxon>
    </lineage>
</organism>
<keyword evidence="9" id="KW-1133">Transmembrane helix</keyword>
<keyword evidence="6 11" id="KW-0418">Kinase</keyword>
<evidence type="ECO:0000259" key="10">
    <source>
        <dbReference type="SMART" id="SM00387"/>
    </source>
</evidence>
<dbReference type="CDD" id="cd16917">
    <property type="entry name" value="HATPase_UhpB-NarQ-NarX-like"/>
    <property type="match status" value="1"/>
</dbReference>
<keyword evidence="7" id="KW-0067">ATP-binding</keyword>
<dbReference type="Gene3D" id="1.20.5.1930">
    <property type="match status" value="1"/>
</dbReference>
<accession>A0ABY1VL32</accession>